<dbReference type="RefSeq" id="WP_110076517.1">
    <property type="nucleotide sequence ID" value="NZ_QGTT01000015.1"/>
</dbReference>
<evidence type="ECO:0000313" key="7">
    <source>
        <dbReference type="EMBL" id="PWW10350.1"/>
    </source>
</evidence>
<keyword evidence="3 4" id="KW-0998">Cell outer membrane</keyword>
<evidence type="ECO:0000259" key="6">
    <source>
        <dbReference type="Pfam" id="PF13360"/>
    </source>
</evidence>
<keyword evidence="8" id="KW-1185">Reference proteome</keyword>
<dbReference type="Pfam" id="PF13360">
    <property type="entry name" value="PQQ_2"/>
    <property type="match status" value="1"/>
</dbReference>
<dbReference type="GO" id="GO:0009279">
    <property type="term" value="C:cell outer membrane"/>
    <property type="evidence" value="ECO:0007669"/>
    <property type="project" value="UniProtKB-SubCell"/>
</dbReference>
<organism evidence="7 8">
    <name type="scientific">Pseudidiomarina maritima</name>
    <dbReference type="NCBI Taxonomy" id="519453"/>
    <lineage>
        <taxon>Bacteria</taxon>
        <taxon>Pseudomonadati</taxon>
        <taxon>Pseudomonadota</taxon>
        <taxon>Gammaproteobacteria</taxon>
        <taxon>Alteromonadales</taxon>
        <taxon>Idiomarinaceae</taxon>
        <taxon>Pseudidiomarina</taxon>
    </lineage>
</organism>
<comment type="similarity">
    <text evidence="4">Belongs to the BamB family.</text>
</comment>
<dbReference type="GO" id="GO:0051205">
    <property type="term" value="P:protein insertion into membrane"/>
    <property type="evidence" value="ECO:0007669"/>
    <property type="project" value="UniProtKB-UniRule"/>
</dbReference>
<dbReference type="InterPro" id="IPR018391">
    <property type="entry name" value="PQQ_b-propeller_rpt"/>
</dbReference>
<dbReference type="InterPro" id="IPR002372">
    <property type="entry name" value="PQQ_rpt_dom"/>
</dbReference>
<name>A0A317Q4G3_9GAMM</name>
<dbReference type="GO" id="GO:0043165">
    <property type="term" value="P:Gram-negative-bacterium-type cell outer membrane assembly"/>
    <property type="evidence" value="ECO:0007669"/>
    <property type="project" value="UniProtKB-UniRule"/>
</dbReference>
<evidence type="ECO:0000313" key="8">
    <source>
        <dbReference type="Proteomes" id="UP000246964"/>
    </source>
</evidence>
<dbReference type="SUPFAM" id="SSF50998">
    <property type="entry name" value="Quinoprotein alcohol dehydrogenase-like"/>
    <property type="match status" value="1"/>
</dbReference>
<dbReference type="NCBIfam" id="NF008351">
    <property type="entry name" value="PRK11138.1"/>
    <property type="match status" value="1"/>
</dbReference>
<keyword evidence="4" id="KW-0564">Palmitate</keyword>
<dbReference type="InterPro" id="IPR017687">
    <property type="entry name" value="BamB"/>
</dbReference>
<dbReference type="AlphaFoldDB" id="A0A317Q4G3"/>
<dbReference type="InterPro" id="IPR011047">
    <property type="entry name" value="Quinoprotein_ADH-like_sf"/>
</dbReference>
<dbReference type="PANTHER" id="PTHR34512">
    <property type="entry name" value="CELL SURFACE PROTEIN"/>
    <property type="match status" value="1"/>
</dbReference>
<dbReference type="PROSITE" id="PS51257">
    <property type="entry name" value="PROKAR_LIPOPROTEIN"/>
    <property type="match status" value="1"/>
</dbReference>
<accession>A0A317Q4G3</accession>
<dbReference type="InterPro" id="IPR015943">
    <property type="entry name" value="WD40/YVTN_repeat-like_dom_sf"/>
</dbReference>
<comment type="function">
    <text evidence="4">Part of the outer membrane protein assembly complex, which is involved in assembly and insertion of beta-barrel proteins into the outer membrane.</text>
</comment>
<feature type="chain" id="PRO_5016472884" description="Outer membrane protein assembly factor BamB" evidence="5">
    <location>
        <begin position="21"/>
        <end position="397"/>
    </location>
</feature>
<dbReference type="EMBL" id="QGTT01000015">
    <property type="protein sequence ID" value="PWW10350.1"/>
    <property type="molecule type" value="Genomic_DNA"/>
</dbReference>
<keyword evidence="1 4" id="KW-0732">Signal</keyword>
<sequence>MKLAVTAKLTAVALAGLVLAGCSIFDDEEPTYKFLQPFDQQVQPRVVWDESVGSGVGEYFSHLNPVTDAERIFAADREGVVAALNKANGQAIWQVNLLDMLGLESGGFWSSGEPVRISGGLTFAEGRLYLASENGDVVVLNADNGELIWHAQVQSEILADPAVGDGLVVVKGATGEVIALDAETGEQVWDMVTESPALSLRGTAAPVMTAGGVFVGTATGKLMVIIAENGQPAWESRLAVPKGNTELQRMVDLDSAAVVSGGLAYNVAYNGQLAAIELRTGRTVWTREYSSFQNLIMAGGRLFLTDHEDTVSSVNTDGGVEIWSNTDYTGRGLTAPVRFGNYIVVGDSLGYLHFLDILSGDTVGRLEVGEGVYVAPVADGDTLYLQLRDGTLLAVRI</sequence>
<gene>
    <name evidence="4" type="primary">bamB</name>
    <name evidence="7" type="ORF">DET45_11527</name>
</gene>
<protein>
    <recommendedName>
        <fullName evidence="4">Outer membrane protein assembly factor BamB</fullName>
    </recommendedName>
</protein>
<evidence type="ECO:0000256" key="2">
    <source>
        <dbReference type="ARBA" id="ARBA00023136"/>
    </source>
</evidence>
<dbReference type="Proteomes" id="UP000246964">
    <property type="component" value="Unassembled WGS sequence"/>
</dbReference>
<evidence type="ECO:0000256" key="5">
    <source>
        <dbReference type="SAM" id="SignalP"/>
    </source>
</evidence>
<reference evidence="7 8" key="1">
    <citation type="submission" date="2018-05" db="EMBL/GenBank/DDBJ databases">
        <title>Freshwater and sediment microbial communities from various areas in North America, analyzing microbe dynamics in response to fracking.</title>
        <authorList>
            <person name="Lamendella R."/>
        </authorList>
    </citation>
    <scope>NUCLEOTIDE SEQUENCE [LARGE SCALE GENOMIC DNA]</scope>
    <source>
        <strain evidence="7 8">125B1</strain>
    </source>
</reference>
<dbReference type="HAMAP" id="MF_00923">
    <property type="entry name" value="OM_assembly_BamB"/>
    <property type="match status" value="1"/>
</dbReference>
<dbReference type="PANTHER" id="PTHR34512:SF30">
    <property type="entry name" value="OUTER MEMBRANE PROTEIN ASSEMBLY FACTOR BAMB"/>
    <property type="match status" value="1"/>
</dbReference>
<comment type="caution">
    <text evidence="7">The sequence shown here is derived from an EMBL/GenBank/DDBJ whole genome shotgun (WGS) entry which is preliminary data.</text>
</comment>
<evidence type="ECO:0000256" key="1">
    <source>
        <dbReference type="ARBA" id="ARBA00022729"/>
    </source>
</evidence>
<dbReference type="SMART" id="SM00564">
    <property type="entry name" value="PQQ"/>
    <property type="match status" value="6"/>
</dbReference>
<dbReference type="Gene3D" id="2.130.10.10">
    <property type="entry name" value="YVTN repeat-like/Quinoprotein amine dehydrogenase"/>
    <property type="match status" value="1"/>
</dbReference>
<proteinExistence type="inferred from homology"/>
<keyword evidence="4" id="KW-0449">Lipoprotein</keyword>
<keyword evidence="2 4" id="KW-0472">Membrane</keyword>
<feature type="domain" description="Pyrrolo-quinoline quinone repeat" evidence="6">
    <location>
        <begin position="77"/>
        <end position="325"/>
    </location>
</feature>
<dbReference type="NCBIfam" id="TIGR03300">
    <property type="entry name" value="assembly_YfgL"/>
    <property type="match status" value="1"/>
</dbReference>
<evidence type="ECO:0000256" key="4">
    <source>
        <dbReference type="HAMAP-Rule" id="MF_00923"/>
    </source>
</evidence>
<comment type="subunit">
    <text evidence="4">Part of the Bam complex.</text>
</comment>
<comment type="subcellular location">
    <subcellularLocation>
        <location evidence="4">Cell outer membrane</location>
        <topology evidence="4">Lipid-anchor</topology>
    </subcellularLocation>
</comment>
<evidence type="ECO:0000256" key="3">
    <source>
        <dbReference type="ARBA" id="ARBA00023237"/>
    </source>
</evidence>
<dbReference type="OrthoDB" id="5173551at2"/>
<feature type="signal peptide" evidence="5">
    <location>
        <begin position="1"/>
        <end position="20"/>
    </location>
</feature>